<reference evidence="4" key="1">
    <citation type="journal article" date="2019" name="Int. J. Syst. Evol. Microbiol.">
        <title>The Global Catalogue of Microorganisms (GCM) 10K type strain sequencing project: providing services to taxonomists for standard genome sequencing and annotation.</title>
        <authorList>
            <consortium name="The Broad Institute Genomics Platform"/>
            <consortium name="The Broad Institute Genome Sequencing Center for Infectious Disease"/>
            <person name="Wu L."/>
            <person name="Ma J."/>
        </authorList>
    </citation>
    <scope>NUCLEOTIDE SEQUENCE [LARGE SCALE GENOMIC DNA]</scope>
    <source>
        <strain evidence="4">CCUG 50347</strain>
    </source>
</reference>
<name>A0ABV9RGV7_9PSEU</name>
<dbReference type="RefSeq" id="WP_274192437.1">
    <property type="nucleotide sequence ID" value="NZ_BAABHN010000004.1"/>
</dbReference>
<feature type="compositionally biased region" description="Low complexity" evidence="1">
    <location>
        <begin position="77"/>
        <end position="102"/>
    </location>
</feature>
<proteinExistence type="predicted"/>
<sequence length="220" mass="22031">MANGRRRAVSALVGLMAAGMISTAGTAAADSPIDILDPGGSIGDVVGGIVDSISGALGGNGSLPEIPELPLPGTGGTTTTTPTTSSSSHPTTETETHTVTLPPVVYGPGSTYYHYVPPVRSAFDLDCWDFADTADAQAELMRDPSDPNNLDGDNDGQACDWGVGGPRHYTGYPVGGIAAGDGSDSGPTPGQVIFLAIAGIGAGAGVVRGRQIVLAKREAV</sequence>
<comment type="caution">
    <text evidence="3">The sequence shown here is derived from an EMBL/GenBank/DDBJ whole genome shotgun (WGS) entry which is preliminary data.</text>
</comment>
<keyword evidence="4" id="KW-1185">Reference proteome</keyword>
<evidence type="ECO:0000256" key="1">
    <source>
        <dbReference type="SAM" id="MobiDB-lite"/>
    </source>
</evidence>
<evidence type="ECO:0008006" key="5">
    <source>
        <dbReference type="Google" id="ProtNLM"/>
    </source>
</evidence>
<feature type="chain" id="PRO_5047342806" description="Excalibur calcium-binding domain-containing protein" evidence="2">
    <location>
        <begin position="30"/>
        <end position="220"/>
    </location>
</feature>
<accession>A0ABV9RGV7</accession>
<keyword evidence="2" id="KW-0732">Signal</keyword>
<evidence type="ECO:0000313" key="3">
    <source>
        <dbReference type="EMBL" id="MFC4831387.1"/>
    </source>
</evidence>
<dbReference type="EMBL" id="JBHSIM010000004">
    <property type="protein sequence ID" value="MFC4831387.1"/>
    <property type="molecule type" value="Genomic_DNA"/>
</dbReference>
<gene>
    <name evidence="3" type="ORF">ACFPEL_03085</name>
</gene>
<organism evidence="3 4">
    <name type="scientific">Actinomycetospora chibensis</name>
    <dbReference type="NCBI Taxonomy" id="663606"/>
    <lineage>
        <taxon>Bacteria</taxon>
        <taxon>Bacillati</taxon>
        <taxon>Actinomycetota</taxon>
        <taxon>Actinomycetes</taxon>
        <taxon>Pseudonocardiales</taxon>
        <taxon>Pseudonocardiaceae</taxon>
        <taxon>Actinomycetospora</taxon>
    </lineage>
</organism>
<feature type="region of interest" description="Disordered" evidence="1">
    <location>
        <begin position="61"/>
        <end position="102"/>
    </location>
</feature>
<feature type="signal peptide" evidence="2">
    <location>
        <begin position="1"/>
        <end position="29"/>
    </location>
</feature>
<dbReference type="Proteomes" id="UP001595909">
    <property type="component" value="Unassembled WGS sequence"/>
</dbReference>
<protein>
    <recommendedName>
        <fullName evidence="5">Excalibur calcium-binding domain-containing protein</fullName>
    </recommendedName>
</protein>
<evidence type="ECO:0000256" key="2">
    <source>
        <dbReference type="SAM" id="SignalP"/>
    </source>
</evidence>
<evidence type="ECO:0000313" key="4">
    <source>
        <dbReference type="Proteomes" id="UP001595909"/>
    </source>
</evidence>